<feature type="transmembrane region" description="Helical" evidence="1">
    <location>
        <begin position="51"/>
        <end position="72"/>
    </location>
</feature>
<gene>
    <name evidence="3" type="ORF">P0Y53_07655</name>
</gene>
<keyword evidence="1" id="KW-0812">Transmembrane</keyword>
<name>A0AAJ6BIK0_9BACT</name>
<dbReference type="EMBL" id="CP119311">
    <property type="protein sequence ID" value="WEK37372.1"/>
    <property type="molecule type" value="Genomic_DNA"/>
</dbReference>
<reference evidence="3" key="1">
    <citation type="submission" date="2023-03" db="EMBL/GenBank/DDBJ databases">
        <title>Andean soil-derived lignocellulolytic bacterial consortium as a source of novel taxa and putative plastic-active enzymes.</title>
        <authorList>
            <person name="Diaz-Garcia L."/>
            <person name="Chuvochina M."/>
            <person name="Feuerriegel G."/>
            <person name="Bunk B."/>
            <person name="Sproer C."/>
            <person name="Streit W.R."/>
            <person name="Rodriguez L.M."/>
            <person name="Overmann J."/>
            <person name="Jimenez D.J."/>
        </authorList>
    </citation>
    <scope>NUCLEOTIDE SEQUENCE</scope>
    <source>
        <strain evidence="3">MAG 7</strain>
    </source>
</reference>
<organism evidence="3 4">
    <name type="scientific">Candidatus Pseudobacter hemicellulosilyticus</name>
    <dbReference type="NCBI Taxonomy" id="3121375"/>
    <lineage>
        <taxon>Bacteria</taxon>
        <taxon>Pseudomonadati</taxon>
        <taxon>Bacteroidota</taxon>
        <taxon>Chitinophagia</taxon>
        <taxon>Chitinophagales</taxon>
        <taxon>Chitinophagaceae</taxon>
        <taxon>Pseudobacter</taxon>
    </lineage>
</organism>
<dbReference type="Pfam" id="PF14317">
    <property type="entry name" value="YcxB"/>
    <property type="match status" value="1"/>
</dbReference>
<protein>
    <submittedName>
        <fullName evidence="3">YcxB family protein</fullName>
    </submittedName>
</protein>
<proteinExistence type="predicted"/>
<dbReference type="InterPro" id="IPR025588">
    <property type="entry name" value="YcxB-like_C"/>
</dbReference>
<feature type="transmembrane region" description="Helical" evidence="1">
    <location>
        <begin position="26"/>
        <end position="45"/>
    </location>
</feature>
<evidence type="ECO:0000259" key="2">
    <source>
        <dbReference type="Pfam" id="PF14317"/>
    </source>
</evidence>
<accession>A0AAJ6BIK0</accession>
<dbReference type="AlphaFoldDB" id="A0AAJ6BIK0"/>
<sequence>MTVHFGYDKKQVIQALRYHFLMRPEIKILLVFVNLFAILSAFLFYKKELQPVSFLAFSLLWFLLMLVIWRFLPISIYRKSATFKDHFILHLESDQMVLETERGTRAWSWPEFSYFIESHYYFHLYFDERSFFLVPKDAFTDLPALQAARELLRSKVPAKSLRKKK</sequence>
<evidence type="ECO:0000313" key="3">
    <source>
        <dbReference type="EMBL" id="WEK37372.1"/>
    </source>
</evidence>
<keyword evidence="1" id="KW-0472">Membrane</keyword>
<evidence type="ECO:0000313" key="4">
    <source>
        <dbReference type="Proteomes" id="UP001220610"/>
    </source>
</evidence>
<dbReference type="Proteomes" id="UP001220610">
    <property type="component" value="Chromosome"/>
</dbReference>
<feature type="domain" description="YcxB-like C-terminal" evidence="2">
    <location>
        <begin position="94"/>
        <end position="141"/>
    </location>
</feature>
<keyword evidence="1" id="KW-1133">Transmembrane helix</keyword>
<evidence type="ECO:0000256" key="1">
    <source>
        <dbReference type="SAM" id="Phobius"/>
    </source>
</evidence>